<keyword evidence="2 3" id="KW-0040">ANK repeat</keyword>
<evidence type="ECO:0000256" key="2">
    <source>
        <dbReference type="ARBA" id="ARBA00023043"/>
    </source>
</evidence>
<dbReference type="OrthoDB" id="5365129at2759"/>
<keyword evidence="7" id="KW-1185">Reference proteome</keyword>
<evidence type="ECO:0000313" key="7">
    <source>
        <dbReference type="Proteomes" id="UP001056012"/>
    </source>
</evidence>
<evidence type="ECO:0000256" key="4">
    <source>
        <dbReference type="SAM" id="MobiDB-lite"/>
    </source>
</evidence>
<gene>
    <name evidence="6" type="ORF">yc1106_03161</name>
</gene>
<dbReference type="SMART" id="SM00248">
    <property type="entry name" value="ANK"/>
    <property type="match status" value="3"/>
</dbReference>
<feature type="compositionally biased region" description="Basic and acidic residues" evidence="4">
    <location>
        <begin position="222"/>
        <end position="232"/>
    </location>
</feature>
<evidence type="ECO:0000256" key="3">
    <source>
        <dbReference type="PROSITE-ProRule" id="PRU00023"/>
    </source>
</evidence>
<feature type="repeat" description="ANK" evidence="3">
    <location>
        <begin position="671"/>
        <end position="703"/>
    </location>
</feature>
<evidence type="ECO:0000313" key="6">
    <source>
        <dbReference type="EMBL" id="USP75887.1"/>
    </source>
</evidence>
<dbReference type="Pfam" id="PF12796">
    <property type="entry name" value="Ank_2"/>
    <property type="match status" value="1"/>
</dbReference>
<evidence type="ECO:0000256" key="5">
    <source>
        <dbReference type="SAM" id="SignalP"/>
    </source>
</evidence>
<name>A0A9Q8Z577_CURCL</name>
<dbReference type="Proteomes" id="UP001056012">
    <property type="component" value="Chromosome 2"/>
</dbReference>
<dbReference type="VEuPathDB" id="FungiDB:yc1106_03161"/>
<feature type="region of interest" description="Disordered" evidence="4">
    <location>
        <begin position="219"/>
        <end position="276"/>
    </location>
</feature>
<organism evidence="6 7">
    <name type="scientific">Curvularia clavata</name>
    <dbReference type="NCBI Taxonomy" id="95742"/>
    <lineage>
        <taxon>Eukaryota</taxon>
        <taxon>Fungi</taxon>
        <taxon>Dikarya</taxon>
        <taxon>Ascomycota</taxon>
        <taxon>Pezizomycotina</taxon>
        <taxon>Dothideomycetes</taxon>
        <taxon>Pleosporomycetidae</taxon>
        <taxon>Pleosporales</taxon>
        <taxon>Pleosporineae</taxon>
        <taxon>Pleosporaceae</taxon>
        <taxon>Curvularia</taxon>
    </lineage>
</organism>
<dbReference type="PROSITE" id="PS50297">
    <property type="entry name" value="ANK_REP_REGION"/>
    <property type="match status" value="1"/>
</dbReference>
<evidence type="ECO:0000256" key="1">
    <source>
        <dbReference type="ARBA" id="ARBA00022737"/>
    </source>
</evidence>
<sequence>MANTLINVGGLVASLLPLALFNKEQPDPNKMTQITLGVGSNPNADGSVPHIAVFDAKGGRITQFKGNKNGHIGGDKEGRTTGYYLNNDQNGKKPAKPEYVSVVMHENDGICLAAVAAAGEGVQWAWTGDIGYTCGAQWYPSQYTMGNYNQPIRCVWLDANHDNGIIAKGLSLHIRDFSGEAGMLSQYKEDEGRLCQNSARMTFHPDILPDSFPTFFNPPLKYMRETNADDPTKPSTAGALEKPNQGRDRQTRAYPDGTDMNSRKLRRQQSSNLQGQRKLKIRGIKNLHPERLTVSHMKGHSAKELCLDKMSLGPDFVSVVEGAFCDMATATWWPLCTAVQTINCFDLETKTTRTIYSPLTVETFATEILVVIAQFKILDTAFTFSWDRPPPSLATAYLERRILNERPGGAAYLVWIRRVAKQLSQETDDGRDECDYIRQLCPLVSGSDRWIPGRFSVYEKIEPAPKQLCNKIECAQRGFCDDHHFDDDVFTAALYTQTLPVIARWISSGKRGRELLISSYLFGVSLQHASMHGNQEVLAAMLDLGIEVYKFHHTRTCILRRVAETGNMDLTQFIWDFEAVQHPWVCKRKARPSYLSDNARTVAELNTPRREIFDWIMEKRRIHLPDKRFGEKEFTRFLHESAHMGWVDMTAYYLALGALVDGIYLPNCRYSRERPLVGAARNGHKEVVKLLLNHGADTSQPALETAVEYVHFDVFYLLLEHGAETGRALAVAVAKGYRSIVNVLLERGGHTKEHLQSLLPRAIETEDKAIFQTLAKHVEIDDATRAECAKVAEENGLESMAELL</sequence>
<dbReference type="PANTHER" id="PTHR24123">
    <property type="entry name" value="ANKYRIN REPEAT-CONTAINING"/>
    <property type="match status" value="1"/>
</dbReference>
<dbReference type="InterPro" id="IPR036770">
    <property type="entry name" value="Ankyrin_rpt-contain_sf"/>
</dbReference>
<reference evidence="6" key="1">
    <citation type="submission" date="2021-12" db="EMBL/GenBank/DDBJ databases">
        <title>Curvularia clavata genome.</title>
        <authorList>
            <person name="Cao Y."/>
        </authorList>
    </citation>
    <scope>NUCLEOTIDE SEQUENCE</scope>
    <source>
        <strain evidence="6">Yc1106</strain>
    </source>
</reference>
<keyword evidence="5" id="KW-0732">Signal</keyword>
<dbReference type="InterPro" id="IPR002110">
    <property type="entry name" value="Ankyrin_rpt"/>
</dbReference>
<feature type="chain" id="PRO_5040194982" evidence="5">
    <location>
        <begin position="22"/>
        <end position="804"/>
    </location>
</feature>
<dbReference type="PROSITE" id="PS50088">
    <property type="entry name" value="ANK_REPEAT"/>
    <property type="match status" value="1"/>
</dbReference>
<dbReference type="AlphaFoldDB" id="A0A9Q8Z577"/>
<dbReference type="InterPro" id="IPR051165">
    <property type="entry name" value="Multifunctional_ANK_Repeat"/>
</dbReference>
<dbReference type="Gene3D" id="1.25.40.20">
    <property type="entry name" value="Ankyrin repeat-containing domain"/>
    <property type="match status" value="1"/>
</dbReference>
<dbReference type="EMBL" id="CP089275">
    <property type="protein sequence ID" value="USP75887.1"/>
    <property type="molecule type" value="Genomic_DNA"/>
</dbReference>
<feature type="signal peptide" evidence="5">
    <location>
        <begin position="1"/>
        <end position="21"/>
    </location>
</feature>
<keyword evidence="1" id="KW-0677">Repeat</keyword>
<protein>
    <submittedName>
        <fullName evidence="6">Uncharacterized protein</fullName>
    </submittedName>
</protein>
<accession>A0A9Q8Z577</accession>
<proteinExistence type="predicted"/>
<dbReference type="PANTHER" id="PTHR24123:SF33">
    <property type="entry name" value="PROTEIN HOS4"/>
    <property type="match status" value="1"/>
</dbReference>
<dbReference type="SUPFAM" id="SSF48403">
    <property type="entry name" value="Ankyrin repeat"/>
    <property type="match status" value="1"/>
</dbReference>